<gene>
    <name evidence="2" type="ORF">GO608_14430</name>
</gene>
<proteinExistence type="predicted"/>
<evidence type="ECO:0000259" key="1">
    <source>
        <dbReference type="Pfam" id="PF02589"/>
    </source>
</evidence>
<dbReference type="InterPro" id="IPR024185">
    <property type="entry name" value="FTHF_cligase-like_sf"/>
</dbReference>
<dbReference type="EMBL" id="WTVH01000031">
    <property type="protein sequence ID" value="NMF94522.1"/>
    <property type="molecule type" value="Genomic_DNA"/>
</dbReference>
<protein>
    <submittedName>
        <fullName evidence="2">Lactate utilization protein C</fullName>
    </submittedName>
</protein>
<sequence length="217" mass="23096">MNARDHILGRIRAALGRTERSREAARAEVKATFDARTAGPHPLFDADLAARFRREAERMSSTIDEVAALADVPAAVARYLDARALSRRGVVWPALAGLDWAGAGLAMETRAAGDMDLVGVTGCFCAIAETGTLMTCSGPRTPAATSLLPETHVAVVPMSRIVPAMEEAWALARSEIGELPRAVNFISGPSRTGDIEMTIVLGAHGPYRVHLVLVRGE</sequence>
<dbReference type="InterPro" id="IPR037171">
    <property type="entry name" value="NagB/RpiA_transferase-like"/>
</dbReference>
<dbReference type="Pfam" id="PF02589">
    <property type="entry name" value="LUD_dom"/>
    <property type="match status" value="1"/>
</dbReference>
<accession>A0ABX1N5J7</accession>
<dbReference type="InterPro" id="IPR003741">
    <property type="entry name" value="LUD_dom"/>
</dbReference>
<organism evidence="2 3">
    <name type="scientific">Aromatoleum buckelii</name>
    <dbReference type="NCBI Taxonomy" id="200254"/>
    <lineage>
        <taxon>Bacteria</taxon>
        <taxon>Pseudomonadati</taxon>
        <taxon>Pseudomonadota</taxon>
        <taxon>Betaproteobacteria</taxon>
        <taxon>Rhodocyclales</taxon>
        <taxon>Rhodocyclaceae</taxon>
        <taxon>Aromatoleum</taxon>
    </lineage>
</organism>
<evidence type="ECO:0000313" key="3">
    <source>
        <dbReference type="Proteomes" id="UP000601990"/>
    </source>
</evidence>
<comment type="caution">
    <text evidence="2">The sequence shown here is derived from an EMBL/GenBank/DDBJ whole genome shotgun (WGS) entry which is preliminary data.</text>
</comment>
<dbReference type="SUPFAM" id="SSF100950">
    <property type="entry name" value="NagB/RpiA/CoA transferase-like"/>
    <property type="match status" value="1"/>
</dbReference>
<reference evidence="2" key="1">
    <citation type="submission" date="2019-12" db="EMBL/GenBank/DDBJ databases">
        <title>Comparative genomics gives insights into the taxonomy of the Azoarcus-Aromatoleum group and reveals separate origins of nif in the plant-associated Azoarcus and non-plant-associated Aromatoleum sub-groups.</title>
        <authorList>
            <person name="Lafos M."/>
            <person name="Maluk M."/>
            <person name="Batista M."/>
            <person name="Junghare M."/>
            <person name="Carmona M."/>
            <person name="Faoro H."/>
            <person name="Cruz L.M."/>
            <person name="Battistoni F."/>
            <person name="De Souza E."/>
            <person name="Pedrosa F."/>
            <person name="Chen W.-M."/>
            <person name="Poole P.S."/>
            <person name="Dixon R.A."/>
            <person name="James E.K."/>
        </authorList>
    </citation>
    <scope>NUCLEOTIDE SEQUENCE</scope>
    <source>
        <strain evidence="2">U120</strain>
    </source>
</reference>
<dbReference type="PANTHER" id="PTHR43682">
    <property type="entry name" value="LACTATE UTILIZATION PROTEIN C"/>
    <property type="match status" value="1"/>
</dbReference>
<evidence type="ECO:0000313" key="2">
    <source>
        <dbReference type="EMBL" id="NMF94522.1"/>
    </source>
</evidence>
<dbReference type="Gene3D" id="3.40.50.10420">
    <property type="entry name" value="NagB/RpiA/CoA transferase-like"/>
    <property type="match status" value="1"/>
</dbReference>
<name>A0ABX1N5J7_9RHOO</name>
<keyword evidence="3" id="KW-1185">Reference proteome</keyword>
<feature type="domain" description="LUD" evidence="1">
    <location>
        <begin position="118"/>
        <end position="214"/>
    </location>
</feature>
<dbReference type="Proteomes" id="UP000601990">
    <property type="component" value="Unassembled WGS sequence"/>
</dbReference>
<dbReference type="PANTHER" id="PTHR43682:SF1">
    <property type="entry name" value="LACTATE UTILIZATION PROTEIN C"/>
    <property type="match status" value="1"/>
</dbReference>
<dbReference type="RefSeq" id="WP_169199742.1">
    <property type="nucleotide sequence ID" value="NZ_WTVH02000008.1"/>
</dbReference>